<dbReference type="InterPro" id="IPR025645">
    <property type="entry name" value="DUF4349"/>
</dbReference>
<keyword evidence="6" id="KW-1185">Reference proteome</keyword>
<evidence type="ECO:0000256" key="2">
    <source>
        <dbReference type="SAM" id="Phobius"/>
    </source>
</evidence>
<feature type="signal peptide" evidence="3">
    <location>
        <begin position="1"/>
        <end position="22"/>
    </location>
</feature>
<feature type="region of interest" description="Disordered" evidence="1">
    <location>
        <begin position="26"/>
        <end position="60"/>
    </location>
</feature>
<dbReference type="PROSITE" id="PS51257">
    <property type="entry name" value="PROKAR_LIPOPROTEIN"/>
    <property type="match status" value="1"/>
</dbReference>
<keyword evidence="2" id="KW-0812">Transmembrane</keyword>
<keyword evidence="2" id="KW-0472">Membrane</keyword>
<evidence type="ECO:0000256" key="3">
    <source>
        <dbReference type="SAM" id="SignalP"/>
    </source>
</evidence>
<comment type="caution">
    <text evidence="5">The sequence shown here is derived from an EMBL/GenBank/DDBJ whole genome shotgun (WGS) entry which is preliminary data.</text>
</comment>
<feature type="transmembrane region" description="Helical" evidence="2">
    <location>
        <begin position="260"/>
        <end position="293"/>
    </location>
</feature>
<evidence type="ECO:0000313" key="5">
    <source>
        <dbReference type="EMBL" id="MFE8703717.1"/>
    </source>
</evidence>
<sequence length="304" mass="33984">MKLTLRNVALLFALLLIFLLSACSSGDSKTSEQESTSADMDTSVSNSSNEEAGLAFSEGESVDADKTKTVVTSNRMVIYNAHLNLQVEDFEKAQRQIEEKASFFGGYIVESSTYREGDERLSGTITLRIPEEHFQTFLNEAEGLAVKVFDRSVSGEDVTEEYVDLESRLKSKRVVEERLLDFMKNATKTEDLLRISNDLAVVQQEIEQITGKMKYIKNQTALSTVTIHLSEDKIVVPSLQNHDLNTWERTKKQFASSTNLLLNVFSSLVVVILGNIPILLLLSIIVTAVVVVVKKTNQLKKPRE</sequence>
<feature type="chain" id="PRO_5046362579" evidence="3">
    <location>
        <begin position="23"/>
        <end position="304"/>
    </location>
</feature>
<keyword evidence="2" id="KW-1133">Transmembrane helix</keyword>
<evidence type="ECO:0000313" key="6">
    <source>
        <dbReference type="Proteomes" id="UP001601059"/>
    </source>
</evidence>
<reference evidence="5 6" key="1">
    <citation type="submission" date="2024-08" db="EMBL/GenBank/DDBJ databases">
        <title>Two novel Cytobacillus novel species.</title>
        <authorList>
            <person name="Liu G."/>
        </authorList>
    </citation>
    <scope>NUCLEOTIDE SEQUENCE [LARGE SCALE GENOMIC DNA]</scope>
    <source>
        <strain evidence="5 6">FJAT-54145</strain>
    </source>
</reference>
<dbReference type="RefSeq" id="WP_389364485.1">
    <property type="nucleotide sequence ID" value="NZ_JBIACK010000018.1"/>
</dbReference>
<feature type="compositionally biased region" description="Polar residues" evidence="1">
    <location>
        <begin position="26"/>
        <end position="50"/>
    </location>
</feature>
<keyword evidence="3" id="KW-0732">Signal</keyword>
<organism evidence="5 6">
    <name type="scientific">Cytobacillus spartinae</name>
    <dbReference type="NCBI Taxonomy" id="3299023"/>
    <lineage>
        <taxon>Bacteria</taxon>
        <taxon>Bacillati</taxon>
        <taxon>Bacillota</taxon>
        <taxon>Bacilli</taxon>
        <taxon>Bacillales</taxon>
        <taxon>Bacillaceae</taxon>
        <taxon>Cytobacillus</taxon>
    </lineage>
</organism>
<accession>A0ABW6KJH2</accession>
<name>A0ABW6KJH2_9BACI</name>
<dbReference type="EMBL" id="JBIACK010000018">
    <property type="protein sequence ID" value="MFE8703717.1"/>
    <property type="molecule type" value="Genomic_DNA"/>
</dbReference>
<protein>
    <submittedName>
        <fullName evidence="5">DUF4349 domain-containing protein</fullName>
    </submittedName>
</protein>
<evidence type="ECO:0000259" key="4">
    <source>
        <dbReference type="Pfam" id="PF14257"/>
    </source>
</evidence>
<dbReference type="Pfam" id="PF14257">
    <property type="entry name" value="DUF4349"/>
    <property type="match status" value="1"/>
</dbReference>
<gene>
    <name evidence="5" type="ORF">ACFYKX_24415</name>
</gene>
<proteinExistence type="predicted"/>
<dbReference type="Proteomes" id="UP001601059">
    <property type="component" value="Unassembled WGS sequence"/>
</dbReference>
<evidence type="ECO:0000256" key="1">
    <source>
        <dbReference type="SAM" id="MobiDB-lite"/>
    </source>
</evidence>
<feature type="domain" description="DUF4349" evidence="4">
    <location>
        <begin position="75"/>
        <end position="289"/>
    </location>
</feature>